<dbReference type="AlphaFoldDB" id="A0A9P5CLA7"/>
<dbReference type="Pfam" id="PF01370">
    <property type="entry name" value="Epimerase"/>
    <property type="match status" value="1"/>
</dbReference>
<dbReference type="Proteomes" id="UP000803844">
    <property type="component" value="Unassembled WGS sequence"/>
</dbReference>
<dbReference type="PANTHER" id="PTHR10366">
    <property type="entry name" value="NAD DEPENDENT EPIMERASE/DEHYDRATASE"/>
    <property type="match status" value="1"/>
</dbReference>
<dbReference type="InterPro" id="IPR001509">
    <property type="entry name" value="Epimerase_deHydtase"/>
</dbReference>
<proteinExistence type="inferred from homology"/>
<evidence type="ECO:0000256" key="1">
    <source>
        <dbReference type="ARBA" id="ARBA00023002"/>
    </source>
</evidence>
<gene>
    <name evidence="4" type="ORF">M406DRAFT_265944</name>
</gene>
<dbReference type="GO" id="GO:0016616">
    <property type="term" value="F:oxidoreductase activity, acting on the CH-OH group of donors, NAD or NADP as acceptor"/>
    <property type="evidence" value="ECO:0007669"/>
    <property type="project" value="TreeGrafter"/>
</dbReference>
<feature type="domain" description="NAD-dependent epimerase/dehydratase" evidence="3">
    <location>
        <begin position="5"/>
        <end position="255"/>
    </location>
</feature>
<comment type="similarity">
    <text evidence="2">Belongs to the NAD(P)-dependent epimerase/dehydratase family. Dihydroflavonol-4-reductase subfamily.</text>
</comment>
<name>A0A9P5CLA7_CRYP1</name>
<accession>A0A9P5CLA7</accession>
<protein>
    <submittedName>
        <fullName evidence="4">NAD(P)-binding protein</fullName>
    </submittedName>
</protein>
<dbReference type="GeneID" id="63834901"/>
<reference evidence="4" key="1">
    <citation type="journal article" date="2020" name="Phytopathology">
        <title>Genome sequence of the chestnut blight fungus Cryphonectria parasitica EP155: A fundamental resource for an archetypical invasive plant pathogen.</title>
        <authorList>
            <person name="Crouch J.A."/>
            <person name="Dawe A."/>
            <person name="Aerts A."/>
            <person name="Barry K."/>
            <person name="Churchill A.C.L."/>
            <person name="Grimwood J."/>
            <person name="Hillman B."/>
            <person name="Milgroom M.G."/>
            <person name="Pangilinan J."/>
            <person name="Smith M."/>
            <person name="Salamov A."/>
            <person name="Schmutz J."/>
            <person name="Yadav J."/>
            <person name="Grigoriev I.V."/>
            <person name="Nuss D."/>
        </authorList>
    </citation>
    <scope>NUCLEOTIDE SEQUENCE</scope>
    <source>
        <strain evidence="4">EP155</strain>
    </source>
</reference>
<comment type="caution">
    <text evidence="4">The sequence shown here is derived from an EMBL/GenBank/DDBJ whole genome shotgun (WGS) entry which is preliminary data.</text>
</comment>
<evidence type="ECO:0000256" key="2">
    <source>
        <dbReference type="ARBA" id="ARBA00023445"/>
    </source>
</evidence>
<dbReference type="SUPFAM" id="SSF51735">
    <property type="entry name" value="NAD(P)-binding Rossmann-fold domains"/>
    <property type="match status" value="1"/>
</dbReference>
<keyword evidence="1" id="KW-0560">Oxidoreductase</keyword>
<dbReference type="OrthoDB" id="2735536at2759"/>
<organism evidence="4 5">
    <name type="scientific">Cryphonectria parasitica (strain ATCC 38755 / EP155)</name>
    <dbReference type="NCBI Taxonomy" id="660469"/>
    <lineage>
        <taxon>Eukaryota</taxon>
        <taxon>Fungi</taxon>
        <taxon>Dikarya</taxon>
        <taxon>Ascomycota</taxon>
        <taxon>Pezizomycotina</taxon>
        <taxon>Sordariomycetes</taxon>
        <taxon>Sordariomycetidae</taxon>
        <taxon>Diaporthales</taxon>
        <taxon>Cryphonectriaceae</taxon>
        <taxon>Cryphonectria-Endothia species complex</taxon>
        <taxon>Cryphonectria</taxon>
    </lineage>
</organism>
<dbReference type="Gene3D" id="3.40.50.720">
    <property type="entry name" value="NAD(P)-binding Rossmann-like Domain"/>
    <property type="match status" value="1"/>
</dbReference>
<evidence type="ECO:0000259" key="3">
    <source>
        <dbReference type="Pfam" id="PF01370"/>
    </source>
</evidence>
<dbReference type="InterPro" id="IPR050425">
    <property type="entry name" value="NAD(P)_dehydrat-like"/>
</dbReference>
<dbReference type="RefSeq" id="XP_040772805.1">
    <property type="nucleotide sequence ID" value="XM_040917772.1"/>
</dbReference>
<sequence length="337" mass="36265">MTTTILLTGASGLIGFRILLHALEAGHNVRVAVRSEEKAQKVASNPAILKLGAAAGERLSSVVIPDLTVDGVFDSVLQGVTHIIHTGSPVGLPELDPRTEIYEPTVKMAANLLKSALKAPTVQRVVITTSGLANIGFAAGPETVSAATRVPPPDPIPETFSNGVEAYITGKLVEARDTDTFIQTQNAHFTVSRIFPGFVFGRNELSLNTAMMQTQNSSNNLMMMGMLGGEVPFPLFGRYAHVDDVAELHMRVALEDRCAGKDFGIAFEVDYDTIFDHVEKRYPEAVKAGVFKRGTVPIQPVVYDSSDAEALLGKVKSFEEAVLDVAGQYLELLKAEQ</sequence>
<dbReference type="InterPro" id="IPR036291">
    <property type="entry name" value="NAD(P)-bd_dom_sf"/>
</dbReference>
<dbReference type="PANTHER" id="PTHR10366:SF564">
    <property type="entry name" value="STEROL-4-ALPHA-CARBOXYLATE 3-DEHYDROGENASE, DECARBOXYLATING"/>
    <property type="match status" value="1"/>
</dbReference>
<evidence type="ECO:0000313" key="4">
    <source>
        <dbReference type="EMBL" id="KAF3761826.1"/>
    </source>
</evidence>
<dbReference type="EMBL" id="MU032351">
    <property type="protein sequence ID" value="KAF3761826.1"/>
    <property type="molecule type" value="Genomic_DNA"/>
</dbReference>
<evidence type="ECO:0000313" key="5">
    <source>
        <dbReference type="Proteomes" id="UP000803844"/>
    </source>
</evidence>
<keyword evidence="5" id="KW-1185">Reference proteome</keyword>